<dbReference type="RefSeq" id="WP_065917240.1">
    <property type="nucleotide sequence ID" value="NZ_CP016793.1"/>
</dbReference>
<dbReference type="PRINTS" id="PR00598">
    <property type="entry name" value="HTHMARR"/>
</dbReference>
<evidence type="ECO:0000259" key="1">
    <source>
        <dbReference type="PROSITE" id="PS50995"/>
    </source>
</evidence>
<keyword evidence="3" id="KW-1185">Reference proteome</keyword>
<dbReference type="InterPro" id="IPR000835">
    <property type="entry name" value="HTH_MarR-typ"/>
</dbReference>
<dbReference type="SMART" id="SM00347">
    <property type="entry name" value="HTH_MARR"/>
    <property type="match status" value="1"/>
</dbReference>
<accession>A0A1B2HMG6</accession>
<gene>
    <name evidence="2" type="ORF">BBK82_25300</name>
</gene>
<dbReference type="InterPro" id="IPR039422">
    <property type="entry name" value="MarR/SlyA-like"/>
</dbReference>
<dbReference type="GO" id="GO:0006950">
    <property type="term" value="P:response to stress"/>
    <property type="evidence" value="ECO:0007669"/>
    <property type="project" value="TreeGrafter"/>
</dbReference>
<dbReference type="PANTHER" id="PTHR33164">
    <property type="entry name" value="TRANSCRIPTIONAL REGULATOR, MARR FAMILY"/>
    <property type="match status" value="1"/>
</dbReference>
<organism evidence="2 3">
    <name type="scientific">Lentzea guizhouensis</name>
    <dbReference type="NCBI Taxonomy" id="1586287"/>
    <lineage>
        <taxon>Bacteria</taxon>
        <taxon>Bacillati</taxon>
        <taxon>Actinomycetota</taxon>
        <taxon>Actinomycetes</taxon>
        <taxon>Pseudonocardiales</taxon>
        <taxon>Pseudonocardiaceae</taxon>
        <taxon>Lentzea</taxon>
    </lineage>
</organism>
<name>A0A1B2HMG6_9PSEU</name>
<reference evidence="2 3" key="1">
    <citation type="submission" date="2016-07" db="EMBL/GenBank/DDBJ databases">
        <title>Complete genome sequence of the Lentzea guizhouensis DHS C013.</title>
        <authorList>
            <person name="Cao C."/>
        </authorList>
    </citation>
    <scope>NUCLEOTIDE SEQUENCE [LARGE SCALE GENOMIC DNA]</scope>
    <source>
        <strain evidence="2 3">DHS C013</strain>
    </source>
</reference>
<dbReference type="Proteomes" id="UP000093053">
    <property type="component" value="Chromosome"/>
</dbReference>
<dbReference type="EMBL" id="CP016793">
    <property type="protein sequence ID" value="ANZ38895.1"/>
    <property type="molecule type" value="Genomic_DNA"/>
</dbReference>
<dbReference type="PANTHER" id="PTHR33164:SF99">
    <property type="entry name" value="MARR FAMILY REGULATORY PROTEIN"/>
    <property type="match status" value="1"/>
</dbReference>
<feature type="domain" description="HTH marR-type" evidence="1">
    <location>
        <begin position="1"/>
        <end position="143"/>
    </location>
</feature>
<dbReference type="AlphaFoldDB" id="A0A1B2HMG6"/>
<dbReference type="STRING" id="1586287.BBK82_25300"/>
<dbReference type="GO" id="GO:0003700">
    <property type="term" value="F:DNA-binding transcription factor activity"/>
    <property type="evidence" value="ECO:0007669"/>
    <property type="project" value="InterPro"/>
</dbReference>
<evidence type="ECO:0000313" key="2">
    <source>
        <dbReference type="EMBL" id="ANZ38895.1"/>
    </source>
</evidence>
<dbReference type="InterPro" id="IPR036390">
    <property type="entry name" value="WH_DNA-bd_sf"/>
</dbReference>
<protein>
    <recommendedName>
        <fullName evidence="1">HTH marR-type domain-containing protein</fullName>
    </recommendedName>
</protein>
<dbReference type="PROSITE" id="PS50995">
    <property type="entry name" value="HTH_MARR_2"/>
    <property type="match status" value="1"/>
</dbReference>
<dbReference type="SUPFAM" id="SSF46785">
    <property type="entry name" value="Winged helix' DNA-binding domain"/>
    <property type="match status" value="1"/>
</dbReference>
<dbReference type="Gene3D" id="1.10.10.10">
    <property type="entry name" value="Winged helix-like DNA-binding domain superfamily/Winged helix DNA-binding domain"/>
    <property type="match status" value="1"/>
</dbReference>
<evidence type="ECO:0000313" key="3">
    <source>
        <dbReference type="Proteomes" id="UP000093053"/>
    </source>
</evidence>
<dbReference type="KEGG" id="led:BBK82_25300"/>
<dbReference type="InterPro" id="IPR036388">
    <property type="entry name" value="WH-like_DNA-bd_sf"/>
</dbReference>
<dbReference type="OrthoDB" id="3254910at2"/>
<proteinExistence type="predicted"/>
<dbReference type="Pfam" id="PF01047">
    <property type="entry name" value="MarR"/>
    <property type="match status" value="1"/>
</dbReference>
<sequence>MTALDEREKSLWKAWLELNRCLVVATERQLLDNGLSCADYELLVPLTEAADGVVRARELRTAVGWDRSRLAHQLKRMEQRGLVERSDCPGDARATMVAITEEGRRAVAEATPGHVETVRQELFDKLEEGEVETLLRIYDRLLAK</sequence>